<reference evidence="17" key="2">
    <citation type="submission" date="2022-10" db="EMBL/GenBank/DDBJ databases">
        <authorList>
            <consortium name="ENA_rothamsted_submissions"/>
            <consortium name="culmorum"/>
            <person name="King R."/>
        </authorList>
    </citation>
    <scope>NUCLEOTIDE SEQUENCE</scope>
</reference>
<keyword evidence="10 14" id="KW-0472">Membrane</keyword>
<keyword evidence="7" id="KW-0677">Repeat</keyword>
<keyword evidence="6 15" id="KW-0732">Signal</keyword>
<dbReference type="InterPro" id="IPR003591">
    <property type="entry name" value="Leu-rich_rpt_typical-subtyp"/>
</dbReference>
<keyword evidence="12" id="KW-0325">Glycoprotein</keyword>
<evidence type="ECO:0000256" key="9">
    <source>
        <dbReference type="ARBA" id="ARBA00022989"/>
    </source>
</evidence>
<evidence type="ECO:0000256" key="13">
    <source>
        <dbReference type="SAM" id="MobiDB-lite"/>
    </source>
</evidence>
<feature type="region of interest" description="Disordered" evidence="13">
    <location>
        <begin position="655"/>
        <end position="687"/>
    </location>
</feature>
<dbReference type="Gene3D" id="3.40.50.10140">
    <property type="entry name" value="Toll/interleukin-1 receptor homology (TIR) domain"/>
    <property type="match status" value="1"/>
</dbReference>
<sequence length="921" mass="107460">MYIISIVLCTLVVLFIHIKVDVNCKSYVEKIDKSSKKTDTALHDDDVSISATINNASDISNSSLVDNVKFGNIEDTGESQETSQESLSVEKFFPVPYNFYSVESSESNEQCILERSDFYLSWWVYENGSLRLPTVNRTAMSGFLDLSLQLATESMLYEFVLSFTSQNPSEVIRIMSIANNKLSKIPSSVLSLTNSSIQYLSLADNNFYNLFEEENTTFENFTAFPLMTNLLELDLRNCHMTGLKSSYFYNLPSLFRLFVSHNYFTTINADDIHSLGNLQHLDISYNHIPPNYTQVYDGLLLEDELFKRLPRLMFLDLSYSKLNNNSVTALRHLGPTLTQLSLCHTELKTLEIDTFYNTGLKVLDLSGNKELYEHLTINHFNYLVDKLEILVFRDAEVSDKDLFTYLQTLRMLDLRNNQISSLIPYDFTLLKNLEIIDLGNNQIRNWQSRIFAENRNIKVLNLRHNNITVIKQEMLQDFYGTQYLAIGSNDFICACNLRDFIDRATRNALYHHCNERSKRSIDLSQGLLAKENQYNVFLREFHTIVSHYEESYRNILAPVFKKMNLDARYSPKGLNQDVDIEENTESIGLQPFNDNDCYNFDSNQQTHMNFNFLLLDYNENDYKCYDYNFGEYSSSNRSRYYFNEIDSCYNAEETTAPSYEGSSDDSTNVTNPPEEDETTTPKDDDESSLLEESFEFVYLNLLFIVPAVIIIVLWFWKRSDIKYFFSIFKNSLILSLDTDDKKALMLKNRKRSTNSVDQFTYDVFVSYSDNDRSWVLDELIPNIEKRTEINICLHERDFQVGLSILENIIQCMDKSRCLLLVVSESFLKSNWCSFEMHLAQHRLIETRREQLILVLLHDIPRARRSRTLQFLMRTKTYIMWPTDGKEDSRLNFWKRLKKAVVPTDGWDQEKKASKKQRHSIV</sequence>
<keyword evidence="3" id="KW-0399">Innate immunity</keyword>
<dbReference type="EMBL" id="OU895877">
    <property type="protein sequence ID" value="CAG9799599.1"/>
    <property type="molecule type" value="Genomic_DNA"/>
</dbReference>
<dbReference type="SUPFAM" id="SSF52200">
    <property type="entry name" value="Toll/Interleukin receptor TIR domain"/>
    <property type="match status" value="1"/>
</dbReference>
<dbReference type="PROSITE" id="PS50104">
    <property type="entry name" value="TIR"/>
    <property type="match status" value="1"/>
</dbReference>
<evidence type="ECO:0000256" key="7">
    <source>
        <dbReference type="ARBA" id="ARBA00022737"/>
    </source>
</evidence>
<evidence type="ECO:0000259" key="16">
    <source>
        <dbReference type="PROSITE" id="PS50104"/>
    </source>
</evidence>
<dbReference type="SUPFAM" id="SSF52058">
    <property type="entry name" value="L domain-like"/>
    <property type="match status" value="1"/>
</dbReference>
<evidence type="ECO:0000256" key="3">
    <source>
        <dbReference type="ARBA" id="ARBA00022588"/>
    </source>
</evidence>
<dbReference type="GO" id="GO:0005886">
    <property type="term" value="C:plasma membrane"/>
    <property type="evidence" value="ECO:0007669"/>
    <property type="project" value="TreeGrafter"/>
</dbReference>
<protein>
    <recommendedName>
        <fullName evidence="16">TIR domain-containing protein</fullName>
    </recommendedName>
</protein>
<dbReference type="PROSITE" id="PS51450">
    <property type="entry name" value="LRR"/>
    <property type="match status" value="1"/>
</dbReference>
<dbReference type="SMART" id="SM00255">
    <property type="entry name" value="TIR"/>
    <property type="match status" value="1"/>
</dbReference>
<dbReference type="GO" id="GO:0038023">
    <property type="term" value="F:signaling receptor activity"/>
    <property type="evidence" value="ECO:0007669"/>
    <property type="project" value="TreeGrafter"/>
</dbReference>
<feature type="domain" description="TIR" evidence="16">
    <location>
        <begin position="759"/>
        <end position="900"/>
    </location>
</feature>
<proteinExistence type="inferred from homology"/>
<dbReference type="SMART" id="SM00369">
    <property type="entry name" value="LRR_TYP"/>
    <property type="match status" value="7"/>
</dbReference>
<keyword evidence="4" id="KW-0433">Leucine-rich repeat</keyword>
<accession>A0A9N9RK12</accession>
<evidence type="ECO:0000256" key="14">
    <source>
        <dbReference type="SAM" id="Phobius"/>
    </source>
</evidence>
<evidence type="ECO:0000313" key="17">
    <source>
        <dbReference type="EMBL" id="CAG9799599.1"/>
    </source>
</evidence>
<evidence type="ECO:0000256" key="1">
    <source>
        <dbReference type="ARBA" id="ARBA00004479"/>
    </source>
</evidence>
<dbReference type="Proteomes" id="UP001153620">
    <property type="component" value="Chromosome 1"/>
</dbReference>
<keyword evidence="9 14" id="KW-1133">Transmembrane helix</keyword>
<evidence type="ECO:0000256" key="8">
    <source>
        <dbReference type="ARBA" id="ARBA00022859"/>
    </source>
</evidence>
<evidence type="ECO:0000256" key="6">
    <source>
        <dbReference type="ARBA" id="ARBA00022729"/>
    </source>
</evidence>
<dbReference type="InterPro" id="IPR032675">
    <property type="entry name" value="LRR_dom_sf"/>
</dbReference>
<dbReference type="AlphaFoldDB" id="A0A9N9RK12"/>
<reference evidence="17" key="1">
    <citation type="submission" date="2022-01" db="EMBL/GenBank/DDBJ databases">
        <authorList>
            <person name="King R."/>
        </authorList>
    </citation>
    <scope>NUCLEOTIDE SEQUENCE</scope>
</reference>
<name>A0A9N9RK12_9DIPT</name>
<dbReference type="InterPro" id="IPR000157">
    <property type="entry name" value="TIR_dom"/>
</dbReference>
<dbReference type="Gene3D" id="3.80.10.10">
    <property type="entry name" value="Ribonuclease Inhibitor"/>
    <property type="match status" value="3"/>
</dbReference>
<keyword evidence="18" id="KW-1185">Reference proteome</keyword>
<dbReference type="InterPro" id="IPR001611">
    <property type="entry name" value="Leu-rich_rpt"/>
</dbReference>
<dbReference type="InterPro" id="IPR035897">
    <property type="entry name" value="Toll_tir_struct_dom_sf"/>
</dbReference>
<keyword evidence="5 14" id="KW-0812">Transmembrane</keyword>
<dbReference type="GO" id="GO:0045087">
    <property type="term" value="P:innate immune response"/>
    <property type="evidence" value="ECO:0007669"/>
    <property type="project" value="UniProtKB-KW"/>
</dbReference>
<dbReference type="PANTHER" id="PTHR24365:SF530">
    <property type="entry name" value="MSTPROX-RELATED"/>
    <property type="match status" value="1"/>
</dbReference>
<evidence type="ECO:0000256" key="10">
    <source>
        <dbReference type="ARBA" id="ARBA00023136"/>
    </source>
</evidence>
<organism evidence="17 18">
    <name type="scientific">Chironomus riparius</name>
    <dbReference type="NCBI Taxonomy" id="315576"/>
    <lineage>
        <taxon>Eukaryota</taxon>
        <taxon>Metazoa</taxon>
        <taxon>Ecdysozoa</taxon>
        <taxon>Arthropoda</taxon>
        <taxon>Hexapoda</taxon>
        <taxon>Insecta</taxon>
        <taxon>Pterygota</taxon>
        <taxon>Neoptera</taxon>
        <taxon>Endopterygota</taxon>
        <taxon>Diptera</taxon>
        <taxon>Nematocera</taxon>
        <taxon>Chironomoidea</taxon>
        <taxon>Chironomidae</taxon>
        <taxon>Chironominae</taxon>
        <taxon>Chironomus</taxon>
    </lineage>
</organism>
<dbReference type="GO" id="GO:0007165">
    <property type="term" value="P:signal transduction"/>
    <property type="evidence" value="ECO:0007669"/>
    <property type="project" value="InterPro"/>
</dbReference>
<evidence type="ECO:0000313" key="18">
    <source>
        <dbReference type="Proteomes" id="UP001153620"/>
    </source>
</evidence>
<evidence type="ECO:0000256" key="12">
    <source>
        <dbReference type="ARBA" id="ARBA00023180"/>
    </source>
</evidence>
<dbReference type="Pfam" id="PF00560">
    <property type="entry name" value="LRR_1"/>
    <property type="match status" value="1"/>
</dbReference>
<dbReference type="Pfam" id="PF01582">
    <property type="entry name" value="TIR"/>
    <property type="match status" value="1"/>
</dbReference>
<evidence type="ECO:0000256" key="15">
    <source>
        <dbReference type="SAM" id="SignalP"/>
    </source>
</evidence>
<dbReference type="PANTHER" id="PTHR24365">
    <property type="entry name" value="TOLL-LIKE RECEPTOR"/>
    <property type="match status" value="1"/>
</dbReference>
<comment type="similarity">
    <text evidence="2">Belongs to the Toll-like receptor family.</text>
</comment>
<feature type="signal peptide" evidence="15">
    <location>
        <begin position="1"/>
        <end position="24"/>
    </location>
</feature>
<evidence type="ECO:0000256" key="2">
    <source>
        <dbReference type="ARBA" id="ARBA00009634"/>
    </source>
</evidence>
<feature type="chain" id="PRO_5040179906" description="TIR domain-containing protein" evidence="15">
    <location>
        <begin position="25"/>
        <end position="921"/>
    </location>
</feature>
<dbReference type="Pfam" id="PF13855">
    <property type="entry name" value="LRR_8"/>
    <property type="match status" value="2"/>
</dbReference>
<evidence type="ECO:0000256" key="5">
    <source>
        <dbReference type="ARBA" id="ARBA00022692"/>
    </source>
</evidence>
<feature type="transmembrane region" description="Helical" evidence="14">
    <location>
        <begin position="696"/>
        <end position="716"/>
    </location>
</feature>
<gene>
    <name evidence="17" type="ORF">CHIRRI_LOCUS2564</name>
</gene>
<keyword evidence="8" id="KW-0391">Immunity</keyword>
<evidence type="ECO:0000256" key="4">
    <source>
        <dbReference type="ARBA" id="ARBA00022614"/>
    </source>
</evidence>
<evidence type="ECO:0000256" key="11">
    <source>
        <dbReference type="ARBA" id="ARBA00023170"/>
    </source>
</evidence>
<feature type="compositionally biased region" description="Acidic residues" evidence="13">
    <location>
        <begin position="673"/>
        <end position="687"/>
    </location>
</feature>
<comment type="subcellular location">
    <subcellularLocation>
        <location evidence="1">Membrane</location>
        <topology evidence="1">Single-pass type I membrane protein</topology>
    </subcellularLocation>
</comment>
<keyword evidence="11" id="KW-0675">Receptor</keyword>
<dbReference type="FunFam" id="3.40.50.10140:FF:000001">
    <property type="entry name" value="Toll-like receptor 2"/>
    <property type="match status" value="1"/>
</dbReference>
<feature type="compositionally biased region" description="Polar residues" evidence="13">
    <location>
        <begin position="655"/>
        <end position="669"/>
    </location>
</feature>
<dbReference type="OrthoDB" id="1081807at2759"/>